<evidence type="ECO:0000313" key="3">
    <source>
        <dbReference type="Proteomes" id="UP000478052"/>
    </source>
</evidence>
<proteinExistence type="predicted"/>
<keyword evidence="3" id="KW-1185">Reference proteome</keyword>
<protein>
    <submittedName>
        <fullName evidence="2">Zinc finger MYM-type protein 1-like isoform X1</fullName>
    </submittedName>
</protein>
<feature type="non-terminal residue" evidence="2">
    <location>
        <position position="1"/>
    </location>
</feature>
<dbReference type="Proteomes" id="UP000478052">
    <property type="component" value="Unassembled WGS sequence"/>
</dbReference>
<gene>
    <name evidence="2" type="ORF">FWK35_00023392</name>
</gene>
<dbReference type="AlphaFoldDB" id="A0A6G0YHZ3"/>
<comment type="caution">
    <text evidence="2">The sequence shown here is derived from an EMBL/GenBank/DDBJ whole genome shotgun (WGS) entry which is preliminary data.</text>
</comment>
<evidence type="ECO:0000313" key="2">
    <source>
        <dbReference type="EMBL" id="KAF0755966.1"/>
    </source>
</evidence>
<keyword evidence="1" id="KW-0472">Membrane</keyword>
<organism evidence="2 3">
    <name type="scientific">Aphis craccivora</name>
    <name type="common">Cowpea aphid</name>
    <dbReference type="NCBI Taxonomy" id="307492"/>
    <lineage>
        <taxon>Eukaryota</taxon>
        <taxon>Metazoa</taxon>
        <taxon>Ecdysozoa</taxon>
        <taxon>Arthropoda</taxon>
        <taxon>Hexapoda</taxon>
        <taxon>Insecta</taxon>
        <taxon>Pterygota</taxon>
        <taxon>Neoptera</taxon>
        <taxon>Paraneoptera</taxon>
        <taxon>Hemiptera</taxon>
        <taxon>Sternorrhyncha</taxon>
        <taxon>Aphidomorpha</taxon>
        <taxon>Aphidoidea</taxon>
        <taxon>Aphididae</taxon>
        <taxon>Aphidini</taxon>
        <taxon>Aphis</taxon>
        <taxon>Aphis</taxon>
    </lineage>
</organism>
<feature type="non-terminal residue" evidence="2">
    <location>
        <position position="76"/>
    </location>
</feature>
<keyword evidence="1" id="KW-0812">Transmembrane</keyword>
<name>A0A6G0YHZ3_APHCR</name>
<accession>A0A6G0YHZ3</accession>
<sequence length="76" mass="8936">IETSLSAAYKISIEKHNETIKKYRYVVSRLIYNYAYLGNNSVLFFIWPTLIFNITIFFSILYMHGRKLGERGQLAP</sequence>
<reference evidence="2 3" key="1">
    <citation type="submission" date="2019-08" db="EMBL/GenBank/DDBJ databases">
        <title>Whole genome of Aphis craccivora.</title>
        <authorList>
            <person name="Voronova N.V."/>
            <person name="Shulinski R.S."/>
            <person name="Bandarenka Y.V."/>
            <person name="Zhorov D.G."/>
            <person name="Warner D."/>
        </authorList>
    </citation>
    <scope>NUCLEOTIDE SEQUENCE [LARGE SCALE GENOMIC DNA]</scope>
    <source>
        <strain evidence="2">180601</strain>
        <tissue evidence="2">Whole Body</tissue>
    </source>
</reference>
<keyword evidence="1" id="KW-1133">Transmembrane helix</keyword>
<dbReference type="EMBL" id="VUJU01003972">
    <property type="protein sequence ID" value="KAF0755966.1"/>
    <property type="molecule type" value="Genomic_DNA"/>
</dbReference>
<feature type="transmembrane region" description="Helical" evidence="1">
    <location>
        <begin position="42"/>
        <end position="63"/>
    </location>
</feature>
<evidence type="ECO:0000256" key="1">
    <source>
        <dbReference type="SAM" id="Phobius"/>
    </source>
</evidence>